<comment type="caution">
    <text evidence="2">The sequence shown here is derived from an EMBL/GenBank/DDBJ whole genome shotgun (WGS) entry which is preliminary data.</text>
</comment>
<dbReference type="PANTHER" id="PTHR10404:SF78">
    <property type="entry name" value="N-ACETYLATED ALPHA-LINKED ACIDIC DIPEPTIDASE 2"/>
    <property type="match status" value="1"/>
</dbReference>
<evidence type="ECO:0000313" key="2">
    <source>
        <dbReference type="EMBL" id="KAJ7386506.1"/>
    </source>
</evidence>
<proteinExistence type="predicted"/>
<name>A0A9W9ZRF8_9CNID</name>
<evidence type="ECO:0000313" key="3">
    <source>
        <dbReference type="Proteomes" id="UP001163046"/>
    </source>
</evidence>
<dbReference type="InterPro" id="IPR039373">
    <property type="entry name" value="Peptidase_M28B"/>
</dbReference>
<dbReference type="EMBL" id="MU825876">
    <property type="protein sequence ID" value="KAJ7386506.1"/>
    <property type="molecule type" value="Genomic_DNA"/>
</dbReference>
<dbReference type="Gene3D" id="3.50.30.30">
    <property type="match status" value="1"/>
</dbReference>
<protein>
    <submittedName>
        <fullName evidence="2">Uncharacterized protein</fullName>
    </submittedName>
</protein>
<dbReference type="AlphaFoldDB" id="A0A9W9ZRF8"/>
<reference evidence="2" key="1">
    <citation type="submission" date="2023-01" db="EMBL/GenBank/DDBJ databases">
        <title>Genome assembly of the deep-sea coral Lophelia pertusa.</title>
        <authorList>
            <person name="Herrera S."/>
            <person name="Cordes E."/>
        </authorList>
    </citation>
    <scope>NUCLEOTIDE SEQUENCE</scope>
    <source>
        <strain evidence="2">USNM1676648</strain>
        <tissue evidence="2">Polyp</tissue>
    </source>
</reference>
<accession>A0A9W9ZRF8</accession>
<dbReference type="Proteomes" id="UP001163046">
    <property type="component" value="Unassembled WGS sequence"/>
</dbReference>
<dbReference type="PANTHER" id="PTHR10404">
    <property type="entry name" value="N-ACETYLATED-ALPHA-LINKED ACIDIC DIPEPTIDASE"/>
    <property type="match status" value="1"/>
</dbReference>
<sequence length="124" mass="14655">MQKHHEEIMSFHKKFQSTVDEKQLESNLKYFSEKPHIAGSLRQIELAKELARRWKEDNGFDKVEMPEYQVLLSKPDEVNKTRITIKYKNGHHHSPSQRRGAGRRNRPEGQGRCPAFPCLQSQWK</sequence>
<dbReference type="GO" id="GO:0004180">
    <property type="term" value="F:carboxypeptidase activity"/>
    <property type="evidence" value="ECO:0007669"/>
    <property type="project" value="TreeGrafter"/>
</dbReference>
<organism evidence="2 3">
    <name type="scientific">Desmophyllum pertusum</name>
    <dbReference type="NCBI Taxonomy" id="174260"/>
    <lineage>
        <taxon>Eukaryota</taxon>
        <taxon>Metazoa</taxon>
        <taxon>Cnidaria</taxon>
        <taxon>Anthozoa</taxon>
        <taxon>Hexacorallia</taxon>
        <taxon>Scleractinia</taxon>
        <taxon>Caryophylliina</taxon>
        <taxon>Caryophylliidae</taxon>
        <taxon>Desmophyllum</taxon>
    </lineage>
</organism>
<dbReference type="Gene3D" id="3.40.630.10">
    <property type="entry name" value="Zn peptidases"/>
    <property type="match status" value="1"/>
</dbReference>
<evidence type="ECO:0000256" key="1">
    <source>
        <dbReference type="SAM" id="MobiDB-lite"/>
    </source>
</evidence>
<gene>
    <name evidence="2" type="ORF">OS493_008641</name>
</gene>
<feature type="region of interest" description="Disordered" evidence="1">
    <location>
        <begin position="84"/>
        <end position="124"/>
    </location>
</feature>
<feature type="compositionally biased region" description="Basic residues" evidence="1">
    <location>
        <begin position="84"/>
        <end position="104"/>
    </location>
</feature>
<keyword evidence="3" id="KW-1185">Reference proteome</keyword>
<dbReference type="OrthoDB" id="5841748at2759"/>